<evidence type="ECO:0000256" key="6">
    <source>
        <dbReference type="ARBA" id="ARBA00023054"/>
    </source>
</evidence>
<dbReference type="Proteomes" id="UP000036681">
    <property type="component" value="Unplaced"/>
</dbReference>
<evidence type="ECO:0000313" key="12">
    <source>
        <dbReference type="WBParaSite" id="ALUE_0002263901-mRNA-1"/>
    </source>
</evidence>
<proteinExistence type="inferred from homology"/>
<reference evidence="12" key="1">
    <citation type="submission" date="2017-02" db="UniProtKB">
        <authorList>
            <consortium name="WormBaseParasite"/>
        </authorList>
    </citation>
    <scope>IDENTIFICATION</scope>
</reference>
<dbReference type="PANTHER" id="PTHR13476">
    <property type="entry name" value="CHROMATIN MODIFICATION-RELATED PROTEIN MEAF6"/>
    <property type="match status" value="1"/>
</dbReference>
<comment type="subcellular location">
    <subcellularLocation>
        <location evidence="1">Nucleus</location>
    </subcellularLocation>
</comment>
<dbReference type="InterPro" id="IPR015418">
    <property type="entry name" value="Eaf6"/>
</dbReference>
<evidence type="ECO:0000256" key="2">
    <source>
        <dbReference type="ARBA" id="ARBA00010916"/>
    </source>
</evidence>
<evidence type="ECO:0000313" key="11">
    <source>
        <dbReference type="Proteomes" id="UP000036681"/>
    </source>
</evidence>
<evidence type="ECO:0000256" key="7">
    <source>
        <dbReference type="ARBA" id="ARBA00023163"/>
    </source>
</evidence>
<evidence type="ECO:0000256" key="9">
    <source>
        <dbReference type="RuleBase" id="RU368022"/>
    </source>
</evidence>
<evidence type="ECO:0000256" key="1">
    <source>
        <dbReference type="ARBA" id="ARBA00004123"/>
    </source>
</evidence>
<keyword evidence="7 9" id="KW-0804">Transcription</keyword>
<keyword evidence="4" id="KW-0156">Chromatin regulator</keyword>
<feature type="compositionally biased region" description="Basic residues" evidence="10">
    <location>
        <begin position="131"/>
        <end position="140"/>
    </location>
</feature>
<keyword evidence="6" id="KW-0175">Coiled coil</keyword>
<evidence type="ECO:0000256" key="10">
    <source>
        <dbReference type="SAM" id="MobiDB-lite"/>
    </source>
</evidence>
<comment type="similarity">
    <text evidence="2 9">Belongs to the EAF6 family.</text>
</comment>
<dbReference type="AlphaFoldDB" id="A0A0M3IV61"/>
<keyword evidence="11" id="KW-1185">Reference proteome</keyword>
<evidence type="ECO:0000256" key="5">
    <source>
        <dbReference type="ARBA" id="ARBA00023015"/>
    </source>
</evidence>
<feature type="compositionally biased region" description="Basic and acidic residues" evidence="10">
    <location>
        <begin position="79"/>
        <end position="95"/>
    </location>
</feature>
<evidence type="ECO:0000256" key="3">
    <source>
        <dbReference type="ARBA" id="ARBA00019141"/>
    </source>
</evidence>
<keyword evidence="8" id="KW-0539">Nucleus</keyword>
<evidence type="ECO:0000256" key="8">
    <source>
        <dbReference type="ARBA" id="ARBA00023242"/>
    </source>
</evidence>
<protein>
    <recommendedName>
        <fullName evidence="3">Chromatin modification-related protein MEAF6</fullName>
    </recommendedName>
</protein>
<feature type="region of interest" description="Disordered" evidence="10">
    <location>
        <begin position="76"/>
        <end position="160"/>
    </location>
</feature>
<name>A0A0M3IV61_ASCLU</name>
<dbReference type="GO" id="GO:0006325">
    <property type="term" value="P:chromatin organization"/>
    <property type="evidence" value="ECO:0007669"/>
    <property type="project" value="UniProtKB-KW"/>
</dbReference>
<feature type="compositionally biased region" description="Low complexity" evidence="10">
    <location>
        <begin position="114"/>
        <end position="123"/>
    </location>
</feature>
<feature type="compositionally biased region" description="Basic residues" evidence="10">
    <location>
        <begin position="150"/>
        <end position="160"/>
    </location>
</feature>
<keyword evidence="5 9" id="KW-0805">Transcription regulation</keyword>
<evidence type="ECO:0000256" key="4">
    <source>
        <dbReference type="ARBA" id="ARBA00022853"/>
    </source>
</evidence>
<accession>A0A0M3IV61</accession>
<sequence>MTKDLNETRRELSELVKRRIELACFHIFQRSHFQDTLCTLEQQIYNFEGTYLEETAEYGNVVKGWDRLAVVAPPSKNSLKLEKRGSRKAPRDSDRIFSNSSVTSPAALKNTVAQQQSSSESISTATDSPRHATHQSHHKSLAAPTSASKKGSKKNRRNDE</sequence>
<dbReference type="GO" id="GO:0000123">
    <property type="term" value="C:histone acetyltransferase complex"/>
    <property type="evidence" value="ECO:0007669"/>
    <property type="project" value="InterPro"/>
</dbReference>
<dbReference type="GO" id="GO:0005634">
    <property type="term" value="C:nucleus"/>
    <property type="evidence" value="ECO:0007669"/>
    <property type="project" value="UniProtKB-SubCell"/>
</dbReference>
<dbReference type="Pfam" id="PF09340">
    <property type="entry name" value="NuA4"/>
    <property type="match status" value="1"/>
</dbReference>
<dbReference type="WBParaSite" id="ALUE_0002263901-mRNA-1">
    <property type="protein sequence ID" value="ALUE_0002263901-mRNA-1"/>
    <property type="gene ID" value="ALUE_0002263901"/>
</dbReference>
<organism evidence="11 12">
    <name type="scientific">Ascaris lumbricoides</name>
    <name type="common">Giant roundworm</name>
    <dbReference type="NCBI Taxonomy" id="6252"/>
    <lineage>
        <taxon>Eukaryota</taxon>
        <taxon>Metazoa</taxon>
        <taxon>Ecdysozoa</taxon>
        <taxon>Nematoda</taxon>
        <taxon>Chromadorea</taxon>
        <taxon>Rhabditida</taxon>
        <taxon>Spirurina</taxon>
        <taxon>Ascaridomorpha</taxon>
        <taxon>Ascaridoidea</taxon>
        <taxon>Ascarididae</taxon>
        <taxon>Ascaris</taxon>
    </lineage>
</organism>